<dbReference type="PANTHER" id="PTHR46577:SF1">
    <property type="entry name" value="HTH-TYPE TRANSCRIPTIONAL REGULATORY PROTEIN GABR"/>
    <property type="match status" value="1"/>
</dbReference>
<evidence type="ECO:0000313" key="2">
    <source>
        <dbReference type="Proteomes" id="UP001055117"/>
    </source>
</evidence>
<dbReference type="InterPro" id="IPR051446">
    <property type="entry name" value="HTH_trans_reg/aminotransferase"/>
</dbReference>
<dbReference type="InterPro" id="IPR015421">
    <property type="entry name" value="PyrdxlP-dep_Trfase_major"/>
</dbReference>
<gene>
    <name evidence="1" type="primary">gabR_3</name>
    <name evidence="1" type="ORF">AFCDBAGC_5187</name>
</gene>
<dbReference type="RefSeq" id="WP_238273410.1">
    <property type="nucleotide sequence ID" value="NZ_BPQG01000148.1"/>
</dbReference>
<dbReference type="PANTHER" id="PTHR46577">
    <property type="entry name" value="HTH-TYPE TRANSCRIPTIONAL REGULATORY PROTEIN GABR"/>
    <property type="match status" value="1"/>
</dbReference>
<proteinExistence type="predicted"/>
<dbReference type="SUPFAM" id="SSF53383">
    <property type="entry name" value="PLP-dependent transferases"/>
    <property type="match status" value="1"/>
</dbReference>
<comment type="caution">
    <text evidence="1">The sequence shown here is derived from an EMBL/GenBank/DDBJ whole genome shotgun (WGS) entry which is preliminary data.</text>
</comment>
<name>A0ABQ4QPX8_9HYPH</name>
<dbReference type="Proteomes" id="UP001055117">
    <property type="component" value="Unassembled WGS sequence"/>
</dbReference>
<keyword evidence="2" id="KW-1185">Reference proteome</keyword>
<reference evidence="1 2" key="1">
    <citation type="journal article" date="2021" name="Front. Microbiol.">
        <title>Comprehensive Comparative Genomics and Phenotyping of Methylobacterium Species.</title>
        <authorList>
            <person name="Alessa O."/>
            <person name="Ogura Y."/>
            <person name="Fujitani Y."/>
            <person name="Takami H."/>
            <person name="Hayashi T."/>
            <person name="Sahin N."/>
            <person name="Tani A."/>
        </authorList>
    </citation>
    <scope>NUCLEOTIDE SEQUENCE [LARGE SCALE GENOMIC DNA]</scope>
    <source>
        <strain evidence="1 2">DSM 23679</strain>
    </source>
</reference>
<accession>A0ABQ4QPX8</accession>
<dbReference type="Gene3D" id="3.40.640.10">
    <property type="entry name" value="Type I PLP-dependent aspartate aminotransferase-like (Major domain)"/>
    <property type="match status" value="1"/>
</dbReference>
<evidence type="ECO:0000313" key="1">
    <source>
        <dbReference type="EMBL" id="GJD47294.1"/>
    </source>
</evidence>
<organism evidence="1 2">
    <name type="scientific">Methylobacterium cerastii</name>
    <dbReference type="NCBI Taxonomy" id="932741"/>
    <lineage>
        <taxon>Bacteria</taxon>
        <taxon>Pseudomonadati</taxon>
        <taxon>Pseudomonadota</taxon>
        <taxon>Alphaproteobacteria</taxon>
        <taxon>Hyphomicrobiales</taxon>
        <taxon>Methylobacteriaceae</taxon>
        <taxon>Methylobacterium</taxon>
    </lineage>
</organism>
<sequence>MLKARMSNGQAWLEQAALAAFIDEGHFDRHLRRLRQVYKARRDCLVGALRRTFDGAVVLGGESGLHLVWRLPPGFPPARQIQLLAREQGIGVYALSSGAAYDFNPGARDDMLVFGYSSLNETQIETAVGQLQQILLEQADRGEGTG</sequence>
<protein>
    <submittedName>
        <fullName evidence="1">HTH-type transcriptional regulatory protein GabR</fullName>
    </submittedName>
</protein>
<dbReference type="InterPro" id="IPR015424">
    <property type="entry name" value="PyrdxlP-dep_Trfase"/>
</dbReference>
<dbReference type="EMBL" id="BPQG01000148">
    <property type="protein sequence ID" value="GJD47294.1"/>
    <property type="molecule type" value="Genomic_DNA"/>
</dbReference>